<dbReference type="SUPFAM" id="SSF50346">
    <property type="entry name" value="PRC-barrel domain"/>
    <property type="match status" value="1"/>
</dbReference>
<feature type="signal peptide" evidence="1">
    <location>
        <begin position="1"/>
        <end position="23"/>
    </location>
</feature>
<evidence type="ECO:0000313" key="3">
    <source>
        <dbReference type="Proteomes" id="UP000008207"/>
    </source>
</evidence>
<proteinExistence type="predicted"/>
<dbReference type="HOGENOM" id="CLU_165444_0_0_5"/>
<keyword evidence="1" id="KW-0732">Signal</keyword>
<dbReference type="eggNOG" id="ENOG5030ZVR">
    <property type="taxonomic scope" value="Bacteria"/>
</dbReference>
<accession>B8IHI9</accession>
<dbReference type="KEGG" id="mno:Mnod_6907"/>
<evidence type="ECO:0000313" key="2">
    <source>
        <dbReference type="EMBL" id="ACL61652.1"/>
    </source>
</evidence>
<feature type="chain" id="PRO_5002871867" description="PRC-barrel domain-containing protein" evidence="1">
    <location>
        <begin position="24"/>
        <end position="121"/>
    </location>
</feature>
<evidence type="ECO:0008006" key="4">
    <source>
        <dbReference type="Google" id="ProtNLM"/>
    </source>
</evidence>
<dbReference type="EMBL" id="CP001349">
    <property type="protein sequence ID" value="ACL61652.1"/>
    <property type="molecule type" value="Genomic_DNA"/>
</dbReference>
<reference evidence="2 3" key="1">
    <citation type="submission" date="2009-01" db="EMBL/GenBank/DDBJ databases">
        <title>Complete sequence of chromosome of Methylobacterium nodulans ORS 2060.</title>
        <authorList>
            <consortium name="US DOE Joint Genome Institute"/>
            <person name="Lucas S."/>
            <person name="Copeland A."/>
            <person name="Lapidus A."/>
            <person name="Glavina del Rio T."/>
            <person name="Dalin E."/>
            <person name="Tice H."/>
            <person name="Bruce D."/>
            <person name="Goodwin L."/>
            <person name="Pitluck S."/>
            <person name="Sims D."/>
            <person name="Brettin T."/>
            <person name="Detter J.C."/>
            <person name="Han C."/>
            <person name="Larimer F."/>
            <person name="Land M."/>
            <person name="Hauser L."/>
            <person name="Kyrpides N."/>
            <person name="Ivanova N."/>
            <person name="Marx C.J."/>
            <person name="Richardson P."/>
        </authorList>
    </citation>
    <scope>NUCLEOTIDE SEQUENCE [LARGE SCALE GENOMIC DNA]</scope>
    <source>
        <strain evidence="3">LMG 21967 / CNCM I-2342 / ORS 2060</strain>
    </source>
</reference>
<name>B8IHI9_METNO</name>
<dbReference type="RefSeq" id="WP_015933216.1">
    <property type="nucleotide sequence ID" value="NC_011894.1"/>
</dbReference>
<dbReference type="AlphaFoldDB" id="B8IHI9"/>
<keyword evidence="3" id="KW-1185">Reference proteome</keyword>
<gene>
    <name evidence="2" type="ordered locus">Mnod_6907</name>
</gene>
<dbReference type="Proteomes" id="UP000008207">
    <property type="component" value="Chromosome"/>
</dbReference>
<organism evidence="2 3">
    <name type="scientific">Methylobacterium nodulans (strain LMG 21967 / CNCM I-2342 / ORS 2060)</name>
    <dbReference type="NCBI Taxonomy" id="460265"/>
    <lineage>
        <taxon>Bacteria</taxon>
        <taxon>Pseudomonadati</taxon>
        <taxon>Pseudomonadota</taxon>
        <taxon>Alphaproteobacteria</taxon>
        <taxon>Hyphomicrobiales</taxon>
        <taxon>Methylobacteriaceae</taxon>
        <taxon>Methylobacterium</taxon>
    </lineage>
</organism>
<dbReference type="OrthoDB" id="7998847at2"/>
<evidence type="ECO:0000256" key="1">
    <source>
        <dbReference type="SAM" id="SignalP"/>
    </source>
</evidence>
<dbReference type="InterPro" id="IPR011033">
    <property type="entry name" value="PRC_barrel-like_sf"/>
</dbReference>
<sequence>MQRLMRDWVCAVALVATAGAADAQTDRSPLTDRADSMMQMGAASLMPALRGRWIHADHGLIVGRVREVRVSENGHTLLAVVARRRRLGGGEVAIPVPNLRQVGDTLTVSGAPDAIRALPPL</sequence>
<protein>
    <recommendedName>
        <fullName evidence="4">PRC-barrel domain-containing protein</fullName>
    </recommendedName>
</protein>